<evidence type="ECO:0000256" key="1">
    <source>
        <dbReference type="SAM" id="Phobius"/>
    </source>
</evidence>
<keyword evidence="3" id="KW-1185">Reference proteome</keyword>
<evidence type="ECO:0000313" key="3">
    <source>
        <dbReference type="Proteomes" id="UP000540656"/>
    </source>
</evidence>
<keyword evidence="1" id="KW-0472">Membrane</keyword>
<keyword evidence="1" id="KW-0812">Transmembrane</keyword>
<name>A0A7Y9S5W0_9ACTN</name>
<dbReference type="RefSeq" id="WP_179503264.1">
    <property type="nucleotide sequence ID" value="NZ_JACCAA010000001.1"/>
</dbReference>
<dbReference type="AlphaFoldDB" id="A0A7Y9S5W0"/>
<reference evidence="2 3" key="1">
    <citation type="submission" date="2020-07" db="EMBL/GenBank/DDBJ databases">
        <title>Sequencing the genomes of 1000 actinobacteria strains.</title>
        <authorList>
            <person name="Klenk H.-P."/>
        </authorList>
    </citation>
    <scope>NUCLEOTIDE SEQUENCE [LARGE SCALE GENOMIC DNA]</scope>
    <source>
        <strain evidence="2 3">DSM 23819</strain>
    </source>
</reference>
<accession>A0A7Y9S5W0</accession>
<evidence type="ECO:0008006" key="4">
    <source>
        <dbReference type="Google" id="ProtNLM"/>
    </source>
</evidence>
<keyword evidence="1" id="KW-1133">Transmembrane helix</keyword>
<dbReference type="Proteomes" id="UP000540656">
    <property type="component" value="Unassembled WGS sequence"/>
</dbReference>
<gene>
    <name evidence="2" type="ORF">BJ980_003247</name>
</gene>
<comment type="caution">
    <text evidence="2">The sequence shown here is derived from an EMBL/GenBank/DDBJ whole genome shotgun (WGS) entry which is preliminary data.</text>
</comment>
<sequence>MSTHHQKPDVPLAPRARSAGWRDPRLWIGVALVAASVLIGARVLGSADEMTEVWALKADLAAGQQISSEDLEPTRVRFDDEQDARDYVLVRDGVPSDGVLQRSVGAGELLPAKAVGTQGEQLVEVPLTAPVENIPSTLRRGSRVDVYVIPERVGASDPDSTPTATKVLEDVAVIAVPEKDEVIGQVGSRQILVGVPAGADGEIGIVLAAARDNRVQLTKRG</sequence>
<organism evidence="2 3">
    <name type="scientific">Nocardioides daedukensis</name>
    <dbReference type="NCBI Taxonomy" id="634462"/>
    <lineage>
        <taxon>Bacteria</taxon>
        <taxon>Bacillati</taxon>
        <taxon>Actinomycetota</taxon>
        <taxon>Actinomycetes</taxon>
        <taxon>Propionibacteriales</taxon>
        <taxon>Nocardioidaceae</taxon>
        <taxon>Nocardioides</taxon>
    </lineage>
</organism>
<feature type="transmembrane region" description="Helical" evidence="1">
    <location>
        <begin position="26"/>
        <end position="44"/>
    </location>
</feature>
<proteinExistence type="predicted"/>
<dbReference type="EMBL" id="JACCAA010000001">
    <property type="protein sequence ID" value="NYG60324.1"/>
    <property type="molecule type" value="Genomic_DNA"/>
</dbReference>
<evidence type="ECO:0000313" key="2">
    <source>
        <dbReference type="EMBL" id="NYG60324.1"/>
    </source>
</evidence>
<protein>
    <recommendedName>
        <fullName evidence="4">SAF domain-containing protein</fullName>
    </recommendedName>
</protein>